<comment type="subunit">
    <text evidence="14">Subunit of dynactin, a multiprotein complex part of a tripartite complex with dynein and a adapter, such as BICDL1, BICD2 or HOOK3. The dynactin complex is built around ACTR1A/ACTB filament and consists of an actin-related filament composed of a shoulder domain, a pointed end and a barbed end. Its length is defined by its flexible shoulder domain. The soulder is composed of 2 DCTN1 subunits, 4 DCTN2 and 2 DCTN3. The 4 DCNT2 (via N-terminus) bind the ACTR1A filament and act as molecular rulers to determine the length. The pointed end is important for binding dynein-dynactin cargo adapters. Consists of 4 subunits: ACTR10, DCNT4, DCTN5 and DCTN6. The barbed end is composed of a CAPZA1:CAPZB heterodimers, which binds ACTR1A/ACTB filament and dynactin and stabilizes dynactin. Interacts with ATP7B, but not ATP7A, in a copper-dependent manner. Interacts with ANK2; this interaction is required for localization at costameres. Interacts with N4BP2L1.</text>
</comment>
<dbReference type="RefSeq" id="XP_003747285.2">
    <property type="nucleotide sequence ID" value="XM_003747237.2"/>
</dbReference>
<dbReference type="KEGG" id="goe:100898371"/>
<dbReference type="CTD" id="35709"/>
<evidence type="ECO:0000256" key="13">
    <source>
        <dbReference type="ARBA" id="ARBA00034864"/>
    </source>
</evidence>
<dbReference type="GO" id="GO:0001725">
    <property type="term" value="C:stress fiber"/>
    <property type="evidence" value="ECO:0007669"/>
    <property type="project" value="UniProtKB-SubCell"/>
</dbReference>
<evidence type="ECO:0000256" key="8">
    <source>
        <dbReference type="ARBA" id="ARBA00022843"/>
    </source>
</evidence>
<dbReference type="Pfam" id="PF05502">
    <property type="entry name" value="Dynactin_p62"/>
    <property type="match status" value="2"/>
</dbReference>
<evidence type="ECO:0000313" key="15">
    <source>
        <dbReference type="Proteomes" id="UP000694867"/>
    </source>
</evidence>
<name>A0AAJ6VZJ5_9ACAR</name>
<evidence type="ECO:0000256" key="2">
    <source>
        <dbReference type="ARBA" id="ARBA00004529"/>
    </source>
</evidence>
<dbReference type="AlphaFoldDB" id="A0AAJ6VZJ5"/>
<reference evidence="16" key="1">
    <citation type="submission" date="2025-08" db="UniProtKB">
        <authorList>
            <consortium name="RefSeq"/>
        </authorList>
    </citation>
    <scope>IDENTIFICATION</scope>
</reference>
<dbReference type="GO" id="GO:0005938">
    <property type="term" value="C:cell cortex"/>
    <property type="evidence" value="ECO:0007669"/>
    <property type="project" value="UniProtKB-SubCell"/>
</dbReference>
<dbReference type="GO" id="GO:0005869">
    <property type="term" value="C:dynactin complex"/>
    <property type="evidence" value="ECO:0007669"/>
    <property type="project" value="InterPro"/>
</dbReference>
<sequence>MEIFFPKVVNYVCTCGARKPLDVLFYCKHCFKLRCGECVSHEVDTHYCPNCLEFMTSPEARVKKNVCTTCFECPCCGIALYSRGTSKQVPSEKDPSNMVVNKAYYLMCNSCKWSTHDQSLEDQPTQSGGWPRLEAPNQDRVHQLCEYYRIVAHQEKVEKDKKRITQKCGYYISDKYGVASVAAKKYMSLQVTPRKESQKVAAECFASKASEVVDDLPSDFLEELNIDEVTNIRMRLSNPDIQPEKMSMLKMRNLKLLTKKSQRCKECGHSLRKSEYNPGSVKFKIQLSAYYHIPYVRVKQVPNLIAGREVTIELTLTNPTSHEVAVELLPMEEANTPSGSGLLFPEVTCSPQLPKGTLYLPAKDDTAEYDDPADKMDDRNDKSVVTFKRLNKLGIKMQITPKQAENVAIGLRLKHTYTNLIIQGDKREYEVLSLIHPVLLNLSHFAKNSISA</sequence>
<keyword evidence="6" id="KW-1017">Isopeptide bond</keyword>
<keyword evidence="9" id="KW-0007">Acetylation</keyword>
<evidence type="ECO:0000256" key="11">
    <source>
        <dbReference type="ARBA" id="ARBA00023212"/>
    </source>
</evidence>
<accession>A0AAJ6VZJ5</accession>
<keyword evidence="8" id="KW-0832">Ubl conjugation</keyword>
<comment type="similarity">
    <text evidence="12">Belongs to the dynactin subunit 4 family.</text>
</comment>
<evidence type="ECO:0000256" key="7">
    <source>
        <dbReference type="ARBA" id="ARBA00022553"/>
    </source>
</evidence>
<protein>
    <recommendedName>
        <fullName evidence="13">Dynactin subunit 4</fullName>
    </recommendedName>
</protein>
<dbReference type="PANTHER" id="PTHR13034">
    <property type="entry name" value="DYNACTIN P62 SUBUNIT"/>
    <property type="match status" value="1"/>
</dbReference>
<keyword evidence="15" id="KW-1185">Reference proteome</keyword>
<dbReference type="GO" id="GO:0030016">
    <property type="term" value="C:myofibril"/>
    <property type="evidence" value="ECO:0007669"/>
    <property type="project" value="UniProtKB-SubCell"/>
</dbReference>
<evidence type="ECO:0000256" key="3">
    <source>
        <dbReference type="ARBA" id="ARBA00004544"/>
    </source>
</evidence>
<dbReference type="GO" id="GO:0005813">
    <property type="term" value="C:centrosome"/>
    <property type="evidence" value="ECO:0007669"/>
    <property type="project" value="UniProtKB-SubCell"/>
</dbReference>
<evidence type="ECO:0000256" key="6">
    <source>
        <dbReference type="ARBA" id="ARBA00022499"/>
    </source>
</evidence>
<dbReference type="PANTHER" id="PTHR13034:SF2">
    <property type="entry name" value="DYNACTIN SUBUNIT 4"/>
    <property type="match status" value="1"/>
</dbReference>
<organism evidence="15 16">
    <name type="scientific">Galendromus occidentalis</name>
    <name type="common">western predatory mite</name>
    <dbReference type="NCBI Taxonomy" id="34638"/>
    <lineage>
        <taxon>Eukaryota</taxon>
        <taxon>Metazoa</taxon>
        <taxon>Ecdysozoa</taxon>
        <taxon>Arthropoda</taxon>
        <taxon>Chelicerata</taxon>
        <taxon>Arachnida</taxon>
        <taxon>Acari</taxon>
        <taxon>Parasitiformes</taxon>
        <taxon>Mesostigmata</taxon>
        <taxon>Gamasina</taxon>
        <taxon>Phytoseioidea</taxon>
        <taxon>Phytoseiidae</taxon>
        <taxon>Typhlodrominae</taxon>
        <taxon>Galendromus</taxon>
    </lineage>
</organism>
<evidence type="ECO:0000256" key="4">
    <source>
        <dbReference type="ARBA" id="ARBA00004657"/>
    </source>
</evidence>
<gene>
    <name evidence="16" type="primary">LOC100898371</name>
</gene>
<evidence type="ECO:0000256" key="10">
    <source>
        <dbReference type="ARBA" id="ARBA00023054"/>
    </source>
</evidence>
<comment type="subcellular location">
    <subcellularLocation>
        <location evidence="3">Cytoplasm</location>
        <location evidence="3">Cell cortex</location>
    </subcellularLocation>
    <subcellularLocation>
        <location evidence="1">Cytoplasm</location>
        <location evidence="1">Cytoskeleton</location>
        <location evidence="1">Microtubule organizing center</location>
        <location evidence="1">Centrosome</location>
    </subcellularLocation>
    <subcellularLocation>
        <location evidence="2">Cytoplasm</location>
        <location evidence="2">Cytoskeleton</location>
        <location evidence="2">Stress fiber</location>
    </subcellularLocation>
    <subcellularLocation>
        <location evidence="4">Cytoplasm</location>
        <location evidence="4">Myofibril</location>
    </subcellularLocation>
</comment>
<keyword evidence="10" id="KW-0175">Coiled coil</keyword>
<keyword evidence="7" id="KW-0597">Phosphoprotein</keyword>
<evidence type="ECO:0000256" key="14">
    <source>
        <dbReference type="ARBA" id="ARBA00093507"/>
    </source>
</evidence>
<evidence type="ECO:0000313" key="16">
    <source>
        <dbReference type="RefSeq" id="XP_003747285.2"/>
    </source>
</evidence>
<evidence type="ECO:0000256" key="1">
    <source>
        <dbReference type="ARBA" id="ARBA00004300"/>
    </source>
</evidence>
<dbReference type="Proteomes" id="UP000694867">
    <property type="component" value="Unplaced"/>
</dbReference>
<keyword evidence="5" id="KW-0963">Cytoplasm</keyword>
<keyword evidence="11" id="KW-0206">Cytoskeleton</keyword>
<proteinExistence type="inferred from homology"/>
<evidence type="ECO:0000256" key="5">
    <source>
        <dbReference type="ARBA" id="ARBA00022490"/>
    </source>
</evidence>
<evidence type="ECO:0000256" key="12">
    <source>
        <dbReference type="ARBA" id="ARBA00034776"/>
    </source>
</evidence>
<evidence type="ECO:0000256" key="9">
    <source>
        <dbReference type="ARBA" id="ARBA00022990"/>
    </source>
</evidence>
<dbReference type="GeneID" id="100898371"/>
<dbReference type="InterPro" id="IPR008603">
    <property type="entry name" value="DCTN4"/>
</dbReference>